<proteinExistence type="predicted"/>
<dbReference type="OrthoDB" id="10033963at2759"/>
<keyword evidence="2" id="KW-0472">Membrane</keyword>
<keyword evidence="2" id="KW-0812">Transmembrane</keyword>
<organism evidence="3 6">
    <name type="scientific">Adineta steineri</name>
    <dbReference type="NCBI Taxonomy" id="433720"/>
    <lineage>
        <taxon>Eukaryota</taxon>
        <taxon>Metazoa</taxon>
        <taxon>Spiralia</taxon>
        <taxon>Gnathifera</taxon>
        <taxon>Rotifera</taxon>
        <taxon>Eurotatoria</taxon>
        <taxon>Bdelloidea</taxon>
        <taxon>Adinetida</taxon>
        <taxon>Adinetidae</taxon>
        <taxon>Adineta</taxon>
    </lineage>
</organism>
<reference evidence="3" key="1">
    <citation type="submission" date="2021-02" db="EMBL/GenBank/DDBJ databases">
        <authorList>
            <person name="Nowell W R."/>
        </authorList>
    </citation>
    <scope>NUCLEOTIDE SEQUENCE</scope>
</reference>
<evidence type="ECO:0000256" key="2">
    <source>
        <dbReference type="SAM" id="Phobius"/>
    </source>
</evidence>
<name>A0A815M3I2_9BILA</name>
<dbReference type="EMBL" id="CAJNOI010001496">
    <property type="protein sequence ID" value="CAF1418077.1"/>
    <property type="molecule type" value="Genomic_DNA"/>
</dbReference>
<dbReference type="AlphaFoldDB" id="A0A815M3I2"/>
<evidence type="ECO:0000313" key="4">
    <source>
        <dbReference type="EMBL" id="CAF1619869.1"/>
    </source>
</evidence>
<protein>
    <submittedName>
        <fullName evidence="3">Uncharacterized protein</fullName>
    </submittedName>
</protein>
<feature type="compositionally biased region" description="Basic and acidic residues" evidence="1">
    <location>
        <begin position="21"/>
        <end position="38"/>
    </location>
</feature>
<evidence type="ECO:0000313" key="6">
    <source>
        <dbReference type="Proteomes" id="UP000663877"/>
    </source>
</evidence>
<dbReference type="PANTHER" id="PTHR21301">
    <property type="entry name" value="REVERSE TRANSCRIPTASE"/>
    <property type="match status" value="1"/>
</dbReference>
<evidence type="ECO:0000313" key="3">
    <source>
        <dbReference type="EMBL" id="CAF1418077.1"/>
    </source>
</evidence>
<keyword evidence="2" id="KW-1133">Transmembrane helix</keyword>
<gene>
    <name evidence="3" type="ORF">BJG266_LOCUS38612</name>
    <name evidence="4" type="ORF">QVE165_LOCUS55483</name>
</gene>
<dbReference type="EMBL" id="CAJNOM010001819">
    <property type="protein sequence ID" value="CAF1619869.1"/>
    <property type="molecule type" value="Genomic_DNA"/>
</dbReference>
<dbReference type="Proteomes" id="UP000663832">
    <property type="component" value="Unassembled WGS sequence"/>
</dbReference>
<feature type="transmembrane region" description="Helical" evidence="2">
    <location>
        <begin position="304"/>
        <end position="328"/>
    </location>
</feature>
<dbReference type="PANTHER" id="PTHR21301:SF10">
    <property type="entry name" value="REVERSE TRANSCRIPTASE DOMAIN-CONTAINING PROTEIN"/>
    <property type="match status" value="1"/>
</dbReference>
<evidence type="ECO:0000256" key="1">
    <source>
        <dbReference type="SAM" id="MobiDB-lite"/>
    </source>
</evidence>
<dbReference type="Proteomes" id="UP000663877">
    <property type="component" value="Unassembled WGS sequence"/>
</dbReference>
<accession>A0A815M3I2</accession>
<feature type="region of interest" description="Disordered" evidence="1">
    <location>
        <begin position="1"/>
        <end position="47"/>
    </location>
</feature>
<evidence type="ECO:0000313" key="5">
    <source>
        <dbReference type="Proteomes" id="UP000663832"/>
    </source>
</evidence>
<comment type="caution">
    <text evidence="3">The sequence shown here is derived from an EMBL/GenBank/DDBJ whole genome shotgun (WGS) entry which is preliminary data.</text>
</comment>
<keyword evidence="5" id="KW-1185">Reference proteome</keyword>
<sequence length="603" mass="71416">MATATNAFREENMSSSEDEIENKRPWWDTEPSHKHSNPDSDEDNDDDQWLVLDNENDVNHNYSNEILHHHHESSQCRDIDWSDMPFYIRDMDNIATNQYDRQQASRIKHEILSIRRYLKNNNLLLRPAYKGGGYHIYSTSDFQQKASQFMARTDIYSFIYQLSRSFPDSSQKCLLNMEGVPLQPIMICNDGPMMGITNYLGHLLGLLVNDKLHCKTFHKSIDVIHRMELYAKSGHLLPTTLFASFNIRELCLTFSHQQVIIALERFLNDYASDYLVHGMTIDTIIQLVRLVLHNQFFIYRFKLYRQIAGGASGSALTIPLVYIYLFYWRQDLLSNFINKNEIFGRYQDEAFITWNQSADQLHLLLTSINSQYPQMMWSTTEIGTKIHFRDIELSQERGILYTSVYHEIASQNDILFVYPWLRDVLQLPIKQNTMKWVRRALMRAIQYSSDDDAFDEEKLHIKFKLETHGFPEIIFEDIYNEFIAKFSRNMIYPRSNRYGQQTIRQNVFQYERSRTLRREQQSLQSHIILHLPYTPHWDNAVIADFRKELNKVLKDNFADHPKMKNFYINISQRPLIQLPLNDLLINKRPDKSYLTLPDTNKIK</sequence>